<proteinExistence type="inferred from homology"/>
<feature type="domain" description="SusD-like N-terminal" evidence="7">
    <location>
        <begin position="41"/>
        <end position="228"/>
    </location>
</feature>
<evidence type="ECO:0000256" key="1">
    <source>
        <dbReference type="ARBA" id="ARBA00004442"/>
    </source>
</evidence>
<comment type="similarity">
    <text evidence="2">Belongs to the SusD family.</text>
</comment>
<comment type="subcellular location">
    <subcellularLocation>
        <location evidence="1">Cell outer membrane</location>
    </subcellularLocation>
</comment>
<evidence type="ECO:0000256" key="5">
    <source>
        <dbReference type="ARBA" id="ARBA00023237"/>
    </source>
</evidence>
<evidence type="ECO:0000256" key="3">
    <source>
        <dbReference type="ARBA" id="ARBA00022729"/>
    </source>
</evidence>
<dbReference type="InterPro" id="IPR012944">
    <property type="entry name" value="SusD_RagB_dom"/>
</dbReference>
<evidence type="ECO:0000313" key="9">
    <source>
        <dbReference type="Proteomes" id="UP000474077"/>
    </source>
</evidence>
<dbReference type="InterPro" id="IPR011990">
    <property type="entry name" value="TPR-like_helical_dom_sf"/>
</dbReference>
<dbReference type="Proteomes" id="UP000474077">
    <property type="component" value="Unassembled WGS sequence"/>
</dbReference>
<name>A0A1Y4VGD0_9BACE</name>
<dbReference type="Gene3D" id="1.25.40.390">
    <property type="match status" value="1"/>
</dbReference>
<evidence type="ECO:0000313" key="8">
    <source>
        <dbReference type="EMBL" id="KAB6085728.1"/>
    </source>
</evidence>
<gene>
    <name evidence="8" type="ORF">GA560_04025</name>
</gene>
<keyword evidence="3" id="KW-0732">Signal</keyword>
<dbReference type="GO" id="GO:0009279">
    <property type="term" value="C:cell outer membrane"/>
    <property type="evidence" value="ECO:0007669"/>
    <property type="project" value="UniProtKB-SubCell"/>
</dbReference>
<dbReference type="SUPFAM" id="SSF48452">
    <property type="entry name" value="TPR-like"/>
    <property type="match status" value="1"/>
</dbReference>
<dbReference type="PROSITE" id="PS51257">
    <property type="entry name" value="PROKAR_LIPOPROTEIN"/>
    <property type="match status" value="1"/>
</dbReference>
<evidence type="ECO:0000259" key="7">
    <source>
        <dbReference type="Pfam" id="PF14322"/>
    </source>
</evidence>
<dbReference type="RefSeq" id="WP_049702215.1">
    <property type="nucleotide sequence ID" value="NZ_JAHOFO010000003.1"/>
</dbReference>
<protein>
    <submittedName>
        <fullName evidence="8">RagB/SusD family nutrient uptake outer membrane protein</fullName>
    </submittedName>
</protein>
<evidence type="ECO:0000256" key="2">
    <source>
        <dbReference type="ARBA" id="ARBA00006275"/>
    </source>
</evidence>
<keyword evidence="5" id="KW-0998">Cell outer membrane</keyword>
<feature type="domain" description="RagB/SusD" evidence="6">
    <location>
        <begin position="305"/>
        <end position="571"/>
    </location>
</feature>
<sequence>MKRQIMVLFMGLALFSSCYDAMNEVPLERMPPEIAFKDSLKVEMFVNELYVGLNTGIGGYNSFGGGSANQNSFFDCVTDLGVLSPRGTNTAVNSFTRATFHSGSGGNTDSRWAQVYQYIRKTNLVLEYIHYCDNLSESKMAQYIGEAKLHKALLHYEMLKRYGGITIMDDLFEGGNIELPRNTFEECVEYIVHLCEEAAGGLPLRYPDNDYGRLTKGAALGLKAKVLLYAASPLFNENPIAGTNEIQRYASADNTRWDRAAKAALDVINLKMPDGSPVYELFPSYERLFFTREENREFMIMRMQGMTNNVEVRNGPAGYPGATGNTSLTQEFIDMFELTSGKLPKDDTNYDPQKPWENRCKRFYASVLYNGAFWWDREVETFVGGKDYTALSSTAKGCVTGYTLRKHLDPEVRISGVQKKTYHDFPLLRFAEILLTYAEAANEYNGMSDDDLVDDDMVYSCVNRLRERAGLPMIEDKTKGEMREIIHRERTVELAFECVRYFDLRRWREAERVLNRPVHGVQITKDVETGDFVYSDPIEVEERIFPERCYYYPIPQSELNKNAALTKNPGW</sequence>
<evidence type="ECO:0000259" key="6">
    <source>
        <dbReference type="Pfam" id="PF07980"/>
    </source>
</evidence>
<dbReference type="InterPro" id="IPR033985">
    <property type="entry name" value="SusD-like_N"/>
</dbReference>
<reference evidence="8 9" key="1">
    <citation type="journal article" date="2019" name="Nat. Med.">
        <title>A library of human gut bacterial isolates paired with longitudinal multiomics data enables mechanistic microbiome research.</title>
        <authorList>
            <person name="Poyet M."/>
            <person name="Groussin M."/>
            <person name="Gibbons S.M."/>
            <person name="Avila-Pacheco J."/>
            <person name="Jiang X."/>
            <person name="Kearney S.M."/>
            <person name="Perrotta A.R."/>
            <person name="Berdy B."/>
            <person name="Zhao S."/>
            <person name="Lieberman T.D."/>
            <person name="Swanson P.K."/>
            <person name="Smith M."/>
            <person name="Roesemann S."/>
            <person name="Alexander J.E."/>
            <person name="Rich S.A."/>
            <person name="Livny J."/>
            <person name="Vlamakis H."/>
            <person name="Clish C."/>
            <person name="Bullock K."/>
            <person name="Deik A."/>
            <person name="Scott J."/>
            <person name="Pierce K.A."/>
            <person name="Xavier R.J."/>
            <person name="Alm E.J."/>
        </authorList>
    </citation>
    <scope>NUCLEOTIDE SEQUENCE [LARGE SCALE GENOMIC DNA]</scope>
    <source>
        <strain evidence="8 9">BIOML-A73</strain>
    </source>
</reference>
<dbReference type="AlphaFoldDB" id="A0A1Y4VGD0"/>
<dbReference type="Pfam" id="PF14322">
    <property type="entry name" value="SusD-like_3"/>
    <property type="match status" value="1"/>
</dbReference>
<comment type="caution">
    <text evidence="8">The sequence shown here is derived from an EMBL/GenBank/DDBJ whole genome shotgun (WGS) entry which is preliminary data.</text>
</comment>
<organism evidence="8 9">
    <name type="scientific">Bacteroides xylanisolvens</name>
    <dbReference type="NCBI Taxonomy" id="371601"/>
    <lineage>
        <taxon>Bacteria</taxon>
        <taxon>Pseudomonadati</taxon>
        <taxon>Bacteroidota</taxon>
        <taxon>Bacteroidia</taxon>
        <taxon>Bacteroidales</taxon>
        <taxon>Bacteroidaceae</taxon>
        <taxon>Bacteroides</taxon>
    </lineage>
</organism>
<accession>A0A1Y4VGD0</accession>
<dbReference type="Pfam" id="PF07980">
    <property type="entry name" value="SusD_RagB"/>
    <property type="match status" value="1"/>
</dbReference>
<evidence type="ECO:0000256" key="4">
    <source>
        <dbReference type="ARBA" id="ARBA00023136"/>
    </source>
</evidence>
<keyword evidence="4" id="KW-0472">Membrane</keyword>
<dbReference type="EMBL" id="WDER01000007">
    <property type="protein sequence ID" value="KAB6085728.1"/>
    <property type="molecule type" value="Genomic_DNA"/>
</dbReference>